<dbReference type="Proteomes" id="UP000612899">
    <property type="component" value="Unassembled WGS sequence"/>
</dbReference>
<name>A0A8J3QE52_9ACTN</name>
<dbReference type="AlphaFoldDB" id="A0A8J3QE52"/>
<dbReference type="RefSeq" id="WP_203912112.1">
    <property type="nucleotide sequence ID" value="NZ_BONY01000048.1"/>
</dbReference>
<proteinExistence type="predicted"/>
<organism evidence="2 3">
    <name type="scientific">Rhizocola hellebori</name>
    <dbReference type="NCBI Taxonomy" id="1392758"/>
    <lineage>
        <taxon>Bacteria</taxon>
        <taxon>Bacillati</taxon>
        <taxon>Actinomycetota</taxon>
        <taxon>Actinomycetes</taxon>
        <taxon>Micromonosporales</taxon>
        <taxon>Micromonosporaceae</taxon>
        <taxon>Rhizocola</taxon>
    </lineage>
</organism>
<evidence type="ECO:0008006" key="4">
    <source>
        <dbReference type="Google" id="ProtNLM"/>
    </source>
</evidence>
<accession>A0A8J3QE52</accession>
<gene>
    <name evidence="2" type="ORF">Rhe02_64240</name>
</gene>
<feature type="transmembrane region" description="Helical" evidence="1">
    <location>
        <begin position="64"/>
        <end position="86"/>
    </location>
</feature>
<protein>
    <recommendedName>
        <fullName evidence="4">TrbC/VIRB2 family protein</fullName>
    </recommendedName>
</protein>
<evidence type="ECO:0000256" key="1">
    <source>
        <dbReference type="SAM" id="Phobius"/>
    </source>
</evidence>
<evidence type="ECO:0000313" key="2">
    <source>
        <dbReference type="EMBL" id="GIH08357.1"/>
    </source>
</evidence>
<evidence type="ECO:0000313" key="3">
    <source>
        <dbReference type="Proteomes" id="UP000612899"/>
    </source>
</evidence>
<comment type="caution">
    <text evidence="2">The sequence shown here is derived from an EMBL/GenBank/DDBJ whole genome shotgun (WGS) entry which is preliminary data.</text>
</comment>
<keyword evidence="3" id="KW-1185">Reference proteome</keyword>
<feature type="transmembrane region" description="Helical" evidence="1">
    <location>
        <begin position="32"/>
        <end position="52"/>
    </location>
</feature>
<keyword evidence="1" id="KW-0812">Transmembrane</keyword>
<keyword evidence="1" id="KW-1133">Transmembrane helix</keyword>
<keyword evidence="1" id="KW-0472">Membrane</keyword>
<sequence length="96" mass="9763">MNATSLFGAVADFVLAAPTPAPKGEIATTNILEFFASKIAPILLAVLGVIFIGRASRGEVSKVLTSSAIAIIGIAFIVGAGALFLVGANLVNIMFE</sequence>
<reference evidence="2" key="1">
    <citation type="submission" date="2021-01" db="EMBL/GenBank/DDBJ databases">
        <title>Whole genome shotgun sequence of Rhizocola hellebori NBRC 109834.</title>
        <authorList>
            <person name="Komaki H."/>
            <person name="Tamura T."/>
        </authorList>
    </citation>
    <scope>NUCLEOTIDE SEQUENCE</scope>
    <source>
        <strain evidence="2">NBRC 109834</strain>
    </source>
</reference>
<dbReference type="EMBL" id="BONY01000048">
    <property type="protein sequence ID" value="GIH08357.1"/>
    <property type="molecule type" value="Genomic_DNA"/>
</dbReference>